<feature type="compositionally biased region" description="Low complexity" evidence="1">
    <location>
        <begin position="51"/>
        <end position="60"/>
    </location>
</feature>
<reference evidence="2" key="1">
    <citation type="submission" date="2021-01" db="EMBL/GenBank/DDBJ databases">
        <title>Whole genome shotgun sequence of Spirilliplanes yamanashiensis NBRC 15828.</title>
        <authorList>
            <person name="Komaki H."/>
            <person name="Tamura T."/>
        </authorList>
    </citation>
    <scope>NUCLEOTIDE SEQUENCE</scope>
    <source>
        <strain evidence="2">NBRC 15828</strain>
    </source>
</reference>
<evidence type="ECO:0000313" key="2">
    <source>
        <dbReference type="EMBL" id="GIJ04553.1"/>
    </source>
</evidence>
<protein>
    <submittedName>
        <fullName evidence="2">Uncharacterized protein</fullName>
    </submittedName>
</protein>
<keyword evidence="3" id="KW-1185">Reference proteome</keyword>
<dbReference type="AlphaFoldDB" id="A0A8J3YB89"/>
<organism evidence="2 3">
    <name type="scientific">Spirilliplanes yamanashiensis</name>
    <dbReference type="NCBI Taxonomy" id="42233"/>
    <lineage>
        <taxon>Bacteria</taxon>
        <taxon>Bacillati</taxon>
        <taxon>Actinomycetota</taxon>
        <taxon>Actinomycetes</taxon>
        <taxon>Micromonosporales</taxon>
        <taxon>Micromonosporaceae</taxon>
        <taxon>Spirilliplanes</taxon>
    </lineage>
</organism>
<dbReference type="EMBL" id="BOOY01000028">
    <property type="protein sequence ID" value="GIJ04553.1"/>
    <property type="molecule type" value="Genomic_DNA"/>
</dbReference>
<evidence type="ECO:0000313" key="3">
    <source>
        <dbReference type="Proteomes" id="UP000652013"/>
    </source>
</evidence>
<dbReference type="Proteomes" id="UP000652013">
    <property type="component" value="Unassembled WGS sequence"/>
</dbReference>
<feature type="region of interest" description="Disordered" evidence="1">
    <location>
        <begin position="24"/>
        <end position="67"/>
    </location>
</feature>
<gene>
    <name evidence="2" type="ORF">Sya03_39050</name>
</gene>
<sequence length="67" mass="6924">MRARPDFQVHLDPDELKLLELAGGAAGGKPADGRGAGGAVPRHGGRGGGKVRTTAAAGRRQYAFRRS</sequence>
<proteinExistence type="predicted"/>
<comment type="caution">
    <text evidence="2">The sequence shown here is derived from an EMBL/GenBank/DDBJ whole genome shotgun (WGS) entry which is preliminary data.</text>
</comment>
<accession>A0A8J3YB89</accession>
<name>A0A8J3YB89_9ACTN</name>
<dbReference type="RefSeq" id="WP_203939782.1">
    <property type="nucleotide sequence ID" value="NZ_BAAAGJ010000005.1"/>
</dbReference>
<evidence type="ECO:0000256" key="1">
    <source>
        <dbReference type="SAM" id="MobiDB-lite"/>
    </source>
</evidence>